<keyword evidence="2" id="KW-0732">Signal</keyword>
<evidence type="ECO:0000313" key="3">
    <source>
        <dbReference type="EMBL" id="NNG34671.1"/>
    </source>
</evidence>
<gene>
    <name evidence="3" type="ORF">HKD39_02820</name>
</gene>
<evidence type="ECO:0000313" key="4">
    <source>
        <dbReference type="Proteomes" id="UP000562984"/>
    </source>
</evidence>
<feature type="region of interest" description="Disordered" evidence="1">
    <location>
        <begin position="23"/>
        <end position="46"/>
    </location>
</feature>
<protein>
    <recommendedName>
        <fullName evidence="5">Lipoprotein LprG</fullName>
    </recommendedName>
</protein>
<dbReference type="Proteomes" id="UP000562984">
    <property type="component" value="Unassembled WGS sequence"/>
</dbReference>
<feature type="compositionally biased region" description="Low complexity" evidence="1">
    <location>
        <begin position="102"/>
        <end position="113"/>
    </location>
</feature>
<evidence type="ECO:0000256" key="1">
    <source>
        <dbReference type="SAM" id="MobiDB-lite"/>
    </source>
</evidence>
<feature type="signal peptide" evidence="2">
    <location>
        <begin position="1"/>
        <end position="23"/>
    </location>
</feature>
<comment type="caution">
    <text evidence="3">The sequence shown here is derived from an EMBL/GenBank/DDBJ whole genome shotgun (WGS) entry which is preliminary data.</text>
</comment>
<dbReference type="PROSITE" id="PS51257">
    <property type="entry name" value="PROKAR_LIPOPROTEIN"/>
    <property type="match status" value="1"/>
</dbReference>
<sequence>MRLTALVAAAAMLLGGCSTTVDGGADSSGGAGGSAPSAGLPDGDAGERLDAVLAGLRRGSDAVTTFQVVEVPKDPGAVDTETSMIRRVEGGYEYHKLTERTPAPGAAAPSRAGSRSDERPDEEIVVDGQVYARSKAAELELGAPQGVWFRATTDSSSAVLSALATLVASKETDPLSEFSTDLTDLANITTAVDELAPRQLDGATVRGYRLSYQDGFVKQPTEFWVDDQWRLVRARGGTLGDSERRFSKFNQPVEIKAPAASEVYQVK</sequence>
<feature type="region of interest" description="Disordered" evidence="1">
    <location>
        <begin position="93"/>
        <end position="121"/>
    </location>
</feature>
<feature type="compositionally biased region" description="Low complexity" evidence="1">
    <location>
        <begin position="34"/>
        <end position="43"/>
    </location>
</feature>
<evidence type="ECO:0008006" key="5">
    <source>
        <dbReference type="Google" id="ProtNLM"/>
    </source>
</evidence>
<proteinExistence type="predicted"/>
<accession>A0A849A6M7</accession>
<dbReference type="AlphaFoldDB" id="A0A849A6M7"/>
<reference evidence="3 4" key="1">
    <citation type="submission" date="2020-05" db="EMBL/GenBank/DDBJ databases">
        <title>Nakamurella sp. DB0629 isolated from air conditioner.</title>
        <authorList>
            <person name="Kim D.H."/>
            <person name="Kim D.-U."/>
        </authorList>
    </citation>
    <scope>NUCLEOTIDE SEQUENCE [LARGE SCALE GENOMIC DNA]</scope>
    <source>
        <strain evidence="3 4">DB0629</strain>
    </source>
</reference>
<dbReference type="EMBL" id="JABEND010000001">
    <property type="protein sequence ID" value="NNG34671.1"/>
    <property type="molecule type" value="Genomic_DNA"/>
</dbReference>
<organism evidence="3 4">
    <name type="scientific">Nakamurella aerolata</name>
    <dbReference type="NCBI Taxonomy" id="1656892"/>
    <lineage>
        <taxon>Bacteria</taxon>
        <taxon>Bacillati</taxon>
        <taxon>Actinomycetota</taxon>
        <taxon>Actinomycetes</taxon>
        <taxon>Nakamurellales</taxon>
        <taxon>Nakamurellaceae</taxon>
        <taxon>Nakamurella</taxon>
    </lineage>
</organism>
<name>A0A849A6M7_9ACTN</name>
<keyword evidence="4" id="KW-1185">Reference proteome</keyword>
<feature type="chain" id="PRO_5038700654" description="Lipoprotein LprG" evidence="2">
    <location>
        <begin position="24"/>
        <end position="267"/>
    </location>
</feature>
<dbReference type="Gene3D" id="2.50.20.20">
    <property type="match status" value="1"/>
</dbReference>
<dbReference type="RefSeq" id="WP_171198268.1">
    <property type="nucleotide sequence ID" value="NZ_JABEND010000001.1"/>
</dbReference>
<evidence type="ECO:0000256" key="2">
    <source>
        <dbReference type="SAM" id="SignalP"/>
    </source>
</evidence>